<evidence type="ECO:0000256" key="2">
    <source>
        <dbReference type="ARBA" id="ARBA00022559"/>
    </source>
</evidence>
<dbReference type="PANTHER" id="PTHR11592">
    <property type="entry name" value="GLUTATHIONE PEROXIDASE"/>
    <property type="match status" value="1"/>
</dbReference>
<evidence type="ECO:0000313" key="5">
    <source>
        <dbReference type="EMBL" id="GBN78548.1"/>
    </source>
</evidence>
<dbReference type="Pfam" id="PF00255">
    <property type="entry name" value="GSHPx"/>
    <property type="match status" value="1"/>
</dbReference>
<evidence type="ECO:0000313" key="6">
    <source>
        <dbReference type="Proteomes" id="UP000499080"/>
    </source>
</evidence>
<dbReference type="InterPro" id="IPR029760">
    <property type="entry name" value="GPX_CS"/>
</dbReference>
<dbReference type="SUPFAM" id="SSF52833">
    <property type="entry name" value="Thioredoxin-like"/>
    <property type="match status" value="1"/>
</dbReference>
<sequence length="139" mass="15519">MGWLGLAFAALSCSVFLGPTRGARVTSRSCIRPAHSDTTVYNFTLPDLLETRNVSLSEYEGKILLLDNEFHVLGFPCNQFGQQEPGGNGQEIMNGVRYVRPGNGFLPNFPIFKKIDVNGEKEHPLYTFIKEAAYTPLEY</sequence>
<dbReference type="EMBL" id="BGPR01018217">
    <property type="protein sequence ID" value="GBN78548.1"/>
    <property type="molecule type" value="Genomic_DNA"/>
</dbReference>
<protein>
    <submittedName>
        <fullName evidence="5">Glutathione peroxidase 1</fullName>
    </submittedName>
</protein>
<proteinExistence type="inferred from homology"/>
<reference evidence="5 6" key="1">
    <citation type="journal article" date="2019" name="Sci. Rep.">
        <title>Orb-weaving spider Araneus ventricosus genome elucidates the spidroin gene catalogue.</title>
        <authorList>
            <person name="Kono N."/>
            <person name="Nakamura H."/>
            <person name="Ohtoshi R."/>
            <person name="Moran D.A.P."/>
            <person name="Shinohara A."/>
            <person name="Yoshida Y."/>
            <person name="Fujiwara M."/>
            <person name="Mori M."/>
            <person name="Tomita M."/>
            <person name="Arakawa K."/>
        </authorList>
    </citation>
    <scope>NUCLEOTIDE SEQUENCE [LARGE SCALE GENOMIC DNA]</scope>
</reference>
<dbReference type="GO" id="GO:0006979">
    <property type="term" value="P:response to oxidative stress"/>
    <property type="evidence" value="ECO:0007669"/>
    <property type="project" value="InterPro"/>
</dbReference>
<comment type="caution">
    <text evidence="5">The sequence shown here is derived from an EMBL/GenBank/DDBJ whole genome shotgun (WGS) entry which is preliminary data.</text>
</comment>
<evidence type="ECO:0000256" key="1">
    <source>
        <dbReference type="ARBA" id="ARBA00006926"/>
    </source>
</evidence>
<dbReference type="InterPro" id="IPR036249">
    <property type="entry name" value="Thioredoxin-like_sf"/>
</dbReference>
<dbReference type="AlphaFoldDB" id="A0A4Y2RS68"/>
<name>A0A4Y2RS68_ARAVE</name>
<comment type="similarity">
    <text evidence="1">Belongs to the glutathione peroxidase family.</text>
</comment>
<keyword evidence="2 5" id="KW-0575">Peroxidase</keyword>
<keyword evidence="4" id="KW-0732">Signal</keyword>
<dbReference type="OrthoDB" id="446890at2759"/>
<accession>A0A4Y2RS68</accession>
<dbReference type="PROSITE" id="PS00763">
    <property type="entry name" value="GLUTATHIONE_PEROXID_2"/>
    <property type="match status" value="1"/>
</dbReference>
<dbReference type="GO" id="GO:0004602">
    <property type="term" value="F:glutathione peroxidase activity"/>
    <property type="evidence" value="ECO:0007669"/>
    <property type="project" value="TreeGrafter"/>
</dbReference>
<feature type="signal peptide" evidence="4">
    <location>
        <begin position="1"/>
        <end position="22"/>
    </location>
</feature>
<organism evidence="5 6">
    <name type="scientific">Araneus ventricosus</name>
    <name type="common">Orbweaver spider</name>
    <name type="synonym">Epeira ventricosa</name>
    <dbReference type="NCBI Taxonomy" id="182803"/>
    <lineage>
        <taxon>Eukaryota</taxon>
        <taxon>Metazoa</taxon>
        <taxon>Ecdysozoa</taxon>
        <taxon>Arthropoda</taxon>
        <taxon>Chelicerata</taxon>
        <taxon>Arachnida</taxon>
        <taxon>Araneae</taxon>
        <taxon>Araneomorphae</taxon>
        <taxon>Entelegynae</taxon>
        <taxon>Araneoidea</taxon>
        <taxon>Araneidae</taxon>
        <taxon>Araneus</taxon>
    </lineage>
</organism>
<dbReference type="Gene3D" id="3.40.30.10">
    <property type="entry name" value="Glutaredoxin"/>
    <property type="match status" value="1"/>
</dbReference>
<dbReference type="Proteomes" id="UP000499080">
    <property type="component" value="Unassembled WGS sequence"/>
</dbReference>
<evidence type="ECO:0000256" key="4">
    <source>
        <dbReference type="SAM" id="SignalP"/>
    </source>
</evidence>
<feature type="chain" id="PRO_5021297963" evidence="4">
    <location>
        <begin position="23"/>
        <end position="139"/>
    </location>
</feature>
<keyword evidence="3" id="KW-0560">Oxidoreductase</keyword>
<evidence type="ECO:0000256" key="3">
    <source>
        <dbReference type="ARBA" id="ARBA00023002"/>
    </source>
</evidence>
<gene>
    <name evidence="5" type="primary">Gpx1</name>
    <name evidence="5" type="ORF">AVEN_194107_1</name>
</gene>
<dbReference type="PROSITE" id="PS51355">
    <property type="entry name" value="GLUTATHIONE_PEROXID_3"/>
    <property type="match status" value="1"/>
</dbReference>
<dbReference type="PANTHER" id="PTHR11592:SF81">
    <property type="entry name" value="GLUTATHIONE PEROXIDASE"/>
    <property type="match status" value="1"/>
</dbReference>
<dbReference type="InterPro" id="IPR000889">
    <property type="entry name" value="Glutathione_peroxidase"/>
</dbReference>
<keyword evidence="6" id="KW-1185">Reference proteome</keyword>